<reference evidence="1 2" key="1">
    <citation type="submission" date="2024-08" db="EMBL/GenBank/DDBJ databases">
        <title>Insights into the chromosomal genome structure of Flemingia macrophylla.</title>
        <authorList>
            <person name="Ding Y."/>
            <person name="Zhao Y."/>
            <person name="Bi W."/>
            <person name="Wu M."/>
            <person name="Zhao G."/>
            <person name="Gong Y."/>
            <person name="Li W."/>
            <person name="Zhang P."/>
        </authorList>
    </citation>
    <scope>NUCLEOTIDE SEQUENCE [LARGE SCALE GENOMIC DNA]</scope>
    <source>
        <strain evidence="1">DYQJB</strain>
        <tissue evidence="1">Leaf</tissue>
    </source>
</reference>
<keyword evidence="2" id="KW-1185">Reference proteome</keyword>
<evidence type="ECO:0000313" key="2">
    <source>
        <dbReference type="Proteomes" id="UP001603857"/>
    </source>
</evidence>
<dbReference type="EMBL" id="JBGMDY010000011">
    <property type="protein sequence ID" value="KAL2317432.1"/>
    <property type="molecule type" value="Genomic_DNA"/>
</dbReference>
<sequence>MQSMSCSRILSSSNLSSCENSNFRNLANFSSLLKCSKEDKSWFCSRAHFLSNFSSLSKWSKVDKSCLFSRAHFLSRSLSWESESSSSFMHSMS</sequence>
<evidence type="ECO:0000313" key="1">
    <source>
        <dbReference type="EMBL" id="KAL2317432.1"/>
    </source>
</evidence>
<dbReference type="Proteomes" id="UP001603857">
    <property type="component" value="Unassembled WGS sequence"/>
</dbReference>
<name>A0ABD1L1P2_9FABA</name>
<proteinExistence type="predicted"/>
<protein>
    <submittedName>
        <fullName evidence="1">Uncharacterized protein</fullName>
    </submittedName>
</protein>
<comment type="caution">
    <text evidence="1">The sequence shown here is derived from an EMBL/GenBank/DDBJ whole genome shotgun (WGS) entry which is preliminary data.</text>
</comment>
<accession>A0ABD1L1P2</accession>
<dbReference type="AlphaFoldDB" id="A0ABD1L1P2"/>
<organism evidence="1 2">
    <name type="scientific">Flemingia macrophylla</name>
    <dbReference type="NCBI Taxonomy" id="520843"/>
    <lineage>
        <taxon>Eukaryota</taxon>
        <taxon>Viridiplantae</taxon>
        <taxon>Streptophyta</taxon>
        <taxon>Embryophyta</taxon>
        <taxon>Tracheophyta</taxon>
        <taxon>Spermatophyta</taxon>
        <taxon>Magnoliopsida</taxon>
        <taxon>eudicotyledons</taxon>
        <taxon>Gunneridae</taxon>
        <taxon>Pentapetalae</taxon>
        <taxon>rosids</taxon>
        <taxon>fabids</taxon>
        <taxon>Fabales</taxon>
        <taxon>Fabaceae</taxon>
        <taxon>Papilionoideae</taxon>
        <taxon>50 kb inversion clade</taxon>
        <taxon>NPAAA clade</taxon>
        <taxon>indigoferoid/millettioid clade</taxon>
        <taxon>Phaseoleae</taxon>
        <taxon>Flemingia</taxon>
    </lineage>
</organism>
<gene>
    <name evidence="1" type="ORF">Fmac_031308</name>
</gene>